<keyword evidence="1" id="KW-0812">Transmembrane</keyword>
<dbReference type="EMBL" id="JAOQJX010000005">
    <property type="protein sequence ID" value="MCU6747084.1"/>
    <property type="molecule type" value="Genomic_DNA"/>
</dbReference>
<evidence type="ECO:0000256" key="1">
    <source>
        <dbReference type="SAM" id="Phobius"/>
    </source>
</evidence>
<keyword evidence="1" id="KW-0472">Membrane</keyword>
<reference evidence="2 3" key="1">
    <citation type="journal article" date="2021" name="ISME Commun">
        <title>Automated analysis of genomic sequences facilitates high-throughput and comprehensive description of bacteria.</title>
        <authorList>
            <person name="Hitch T.C.A."/>
        </authorList>
    </citation>
    <scope>NUCLEOTIDE SEQUENCE [LARGE SCALE GENOMIC DNA]</scope>
    <source>
        <strain evidence="2 3">H2_18</strain>
    </source>
</reference>
<accession>A0ABT2TBJ1</accession>
<dbReference type="Proteomes" id="UP001652394">
    <property type="component" value="Unassembled WGS sequence"/>
</dbReference>
<evidence type="ECO:0000313" key="3">
    <source>
        <dbReference type="Proteomes" id="UP001652394"/>
    </source>
</evidence>
<gene>
    <name evidence="2" type="ORF">OCV51_05355</name>
</gene>
<feature type="transmembrane region" description="Helical" evidence="1">
    <location>
        <begin position="21"/>
        <end position="38"/>
    </location>
</feature>
<organism evidence="2 3">
    <name type="scientific">Faecalicatena acetigenes</name>
    <dbReference type="NCBI Taxonomy" id="2981790"/>
    <lineage>
        <taxon>Bacteria</taxon>
        <taxon>Bacillati</taxon>
        <taxon>Bacillota</taxon>
        <taxon>Clostridia</taxon>
        <taxon>Lachnospirales</taxon>
        <taxon>Lachnospiraceae</taxon>
        <taxon>Faecalicatena</taxon>
    </lineage>
</organism>
<evidence type="ECO:0000313" key="2">
    <source>
        <dbReference type="EMBL" id="MCU6747084.1"/>
    </source>
</evidence>
<dbReference type="RefSeq" id="WP_059066718.1">
    <property type="nucleotide sequence ID" value="NZ_JAOQJX010000005.1"/>
</dbReference>
<name>A0ABT2TBJ1_9FIRM</name>
<comment type="caution">
    <text evidence="2">The sequence shown here is derived from an EMBL/GenBank/DDBJ whole genome shotgun (WGS) entry which is preliminary data.</text>
</comment>
<keyword evidence="3" id="KW-1185">Reference proteome</keyword>
<sequence>MAKAWGKVFMAVFSYLYKYRPYMTVWVICCLGVGAYDSIKQHDIDALLAYVIFMLVPTVIKKILLTISRIGGGNIYDEKLLGRGPRGRFINYINEYLDK</sequence>
<protein>
    <submittedName>
        <fullName evidence="2">Uncharacterized protein</fullName>
    </submittedName>
</protein>
<proteinExistence type="predicted"/>
<feature type="transmembrane region" description="Helical" evidence="1">
    <location>
        <begin position="44"/>
        <end position="60"/>
    </location>
</feature>
<keyword evidence="1" id="KW-1133">Transmembrane helix</keyword>